<dbReference type="EMBL" id="JADCKL010000011">
    <property type="protein sequence ID" value="MBE5063893.1"/>
    <property type="molecule type" value="Genomic_DNA"/>
</dbReference>
<sequence length="191" mass="21870">MKMYCDSAKAFPNYKSLLIDQKGLKCDTFIGNKKARTEGIMSENSKIIKYTRSRLICEDSSAKEEKIDLDDFSFEVAYMFSERLEKSGLYVKIDFTDKVLPTVRGNQDLLKKIFSSVADQCVKEAKPKTTIHLSVQKGKTGCVYEISYQNRDLKMKNSGQMKQFKTDLEKFQGVLSVKREKDTQIRIGLNA</sequence>
<organism evidence="1 2">
    <name type="scientific">Claveliimonas monacensis</name>
    <dbReference type="NCBI Taxonomy" id="2779351"/>
    <lineage>
        <taxon>Bacteria</taxon>
        <taxon>Bacillati</taxon>
        <taxon>Bacillota</taxon>
        <taxon>Clostridia</taxon>
        <taxon>Lachnospirales</taxon>
        <taxon>Lachnospiraceae</taxon>
        <taxon>Claveliimonas</taxon>
    </lineage>
</organism>
<evidence type="ECO:0000313" key="2">
    <source>
        <dbReference type="Proteomes" id="UP000758652"/>
    </source>
</evidence>
<dbReference type="InterPro" id="IPR036890">
    <property type="entry name" value="HATPase_C_sf"/>
</dbReference>
<dbReference type="RefSeq" id="WP_226395304.1">
    <property type="nucleotide sequence ID" value="NZ_JADCKL010000011.1"/>
</dbReference>
<accession>A0ABR9RLN0</accession>
<proteinExistence type="predicted"/>
<protein>
    <submittedName>
        <fullName evidence="1">Uncharacterized protein</fullName>
    </submittedName>
</protein>
<keyword evidence="2" id="KW-1185">Reference proteome</keyword>
<name>A0ABR9RLN0_9FIRM</name>
<gene>
    <name evidence="1" type="ORF">INF30_11580</name>
</gene>
<dbReference type="Gene3D" id="3.30.565.10">
    <property type="entry name" value="Histidine kinase-like ATPase, C-terminal domain"/>
    <property type="match status" value="1"/>
</dbReference>
<evidence type="ECO:0000313" key="1">
    <source>
        <dbReference type="EMBL" id="MBE5063893.1"/>
    </source>
</evidence>
<dbReference type="Proteomes" id="UP000758652">
    <property type="component" value="Unassembled WGS sequence"/>
</dbReference>
<reference evidence="1 2" key="1">
    <citation type="submission" date="2020-10" db="EMBL/GenBank/DDBJ databases">
        <title>ChiBAC.</title>
        <authorList>
            <person name="Zenner C."/>
            <person name="Hitch T.C.A."/>
            <person name="Clavel T."/>
        </authorList>
    </citation>
    <scope>NUCLEOTIDE SEQUENCE [LARGE SCALE GENOMIC DNA]</scope>
    <source>
        <strain evidence="1 2">DSM 108991</strain>
    </source>
</reference>
<comment type="caution">
    <text evidence="1">The sequence shown here is derived from an EMBL/GenBank/DDBJ whole genome shotgun (WGS) entry which is preliminary data.</text>
</comment>